<evidence type="ECO:0000313" key="2">
    <source>
        <dbReference type="Proteomes" id="UP001177021"/>
    </source>
</evidence>
<dbReference type="Proteomes" id="UP001177021">
    <property type="component" value="Unassembled WGS sequence"/>
</dbReference>
<gene>
    <name evidence="1" type="ORF">MILVUS5_LOCUS11444</name>
</gene>
<sequence length="109" mass="13140">MSIAEFSINEKDKEITIKIKGYDRLTIVANIEEREKDFYKKLRCIWQLNLPSDIKSKICKEYGKICGQTILFEDEIEYTIDKMMEDILDDEYLISMYYDILDDEYDIWP</sequence>
<comment type="caution">
    <text evidence="1">The sequence shown here is derived from an EMBL/GenBank/DDBJ whole genome shotgun (WGS) entry which is preliminary data.</text>
</comment>
<dbReference type="EMBL" id="CASHSV030000024">
    <property type="protein sequence ID" value="CAJ2641883.1"/>
    <property type="molecule type" value="Genomic_DNA"/>
</dbReference>
<proteinExistence type="predicted"/>
<accession>A0ACB0J9Z0</accession>
<organism evidence="1 2">
    <name type="scientific">Trifolium pratense</name>
    <name type="common">Red clover</name>
    <dbReference type="NCBI Taxonomy" id="57577"/>
    <lineage>
        <taxon>Eukaryota</taxon>
        <taxon>Viridiplantae</taxon>
        <taxon>Streptophyta</taxon>
        <taxon>Embryophyta</taxon>
        <taxon>Tracheophyta</taxon>
        <taxon>Spermatophyta</taxon>
        <taxon>Magnoliopsida</taxon>
        <taxon>eudicotyledons</taxon>
        <taxon>Gunneridae</taxon>
        <taxon>Pentapetalae</taxon>
        <taxon>rosids</taxon>
        <taxon>fabids</taxon>
        <taxon>Fabales</taxon>
        <taxon>Fabaceae</taxon>
        <taxon>Papilionoideae</taxon>
        <taxon>50 kb inversion clade</taxon>
        <taxon>NPAAA clade</taxon>
        <taxon>Hologalegina</taxon>
        <taxon>IRL clade</taxon>
        <taxon>Trifolieae</taxon>
        <taxon>Trifolium</taxon>
    </lineage>
</organism>
<reference evidence="1" key="1">
    <citation type="submission" date="2023-10" db="EMBL/GenBank/DDBJ databases">
        <authorList>
            <person name="Rodriguez Cubillos JULIANA M."/>
            <person name="De Vega J."/>
        </authorList>
    </citation>
    <scope>NUCLEOTIDE SEQUENCE</scope>
</reference>
<keyword evidence="2" id="KW-1185">Reference proteome</keyword>
<evidence type="ECO:0000313" key="1">
    <source>
        <dbReference type="EMBL" id="CAJ2641883.1"/>
    </source>
</evidence>
<protein>
    <submittedName>
        <fullName evidence="1">Uncharacterized protein</fullName>
    </submittedName>
</protein>
<name>A0ACB0J9Z0_TRIPR</name>